<dbReference type="RefSeq" id="XP_050468425.1">
    <property type="nucleotide sequence ID" value="XM_050612512.1"/>
</dbReference>
<reference evidence="2" key="2">
    <citation type="journal article" date="2009" name="Fungal Genet. Biol.">
        <title>The 2008 update of the Aspergillus nidulans genome annotation: a community effort.</title>
        <authorList>
            <person name="Wortman J.R."/>
            <person name="Gilsenan J.M."/>
            <person name="Joardar V."/>
            <person name="Deegan J."/>
            <person name="Clutterbuck J."/>
            <person name="Andersen M.R."/>
            <person name="Archer D."/>
            <person name="Bencina M."/>
            <person name="Braus G."/>
            <person name="Coutinho P."/>
            <person name="von Dohren H."/>
            <person name="Doonan J."/>
            <person name="Driessen A.J."/>
            <person name="Durek P."/>
            <person name="Espeso E."/>
            <person name="Fekete E."/>
            <person name="Flipphi M."/>
            <person name="Estrada C.G."/>
            <person name="Geysens S."/>
            <person name="Goldman G."/>
            <person name="de Groot P.W."/>
            <person name="Hansen K."/>
            <person name="Harris S.D."/>
            <person name="Heinekamp T."/>
            <person name="Helmstaedt K."/>
            <person name="Henrissat B."/>
            <person name="Hofmann G."/>
            <person name="Homan T."/>
            <person name="Horio T."/>
            <person name="Horiuchi H."/>
            <person name="James S."/>
            <person name="Jones M."/>
            <person name="Karaffa L."/>
            <person name="Karanyi Z."/>
            <person name="Kato M."/>
            <person name="Keller N."/>
            <person name="Kelly D.E."/>
            <person name="Kiel J.A."/>
            <person name="Kim J.M."/>
            <person name="van der Klei I.J."/>
            <person name="Klis F.M."/>
            <person name="Kovalchuk A."/>
            <person name="Krasevec N."/>
            <person name="Kubicek C.P."/>
            <person name="Liu B."/>
            <person name="Maccabe A."/>
            <person name="Meyer V."/>
            <person name="Mirabito P."/>
            <person name="Miskei M."/>
            <person name="Mos M."/>
            <person name="Mullins J."/>
            <person name="Nelson D.R."/>
            <person name="Nielsen J."/>
            <person name="Oakley B.R."/>
            <person name="Osmani S.A."/>
            <person name="Pakula T."/>
            <person name="Paszewski A."/>
            <person name="Paulsen I."/>
            <person name="Pilsyk S."/>
            <person name="Pocsi I."/>
            <person name="Punt P.J."/>
            <person name="Ram A.F."/>
            <person name="Ren Q."/>
            <person name="Robellet X."/>
            <person name="Robson G."/>
            <person name="Seiboth B."/>
            <person name="van Solingen P."/>
            <person name="Specht T."/>
            <person name="Sun J."/>
            <person name="Taheri-Talesh N."/>
            <person name="Takeshita N."/>
            <person name="Ussery D."/>
            <person name="vanKuyk P.A."/>
            <person name="Visser H."/>
            <person name="van de Vondervoort P.J."/>
            <person name="de Vries R.P."/>
            <person name="Walton J."/>
            <person name="Xiang X."/>
            <person name="Xiong Y."/>
            <person name="Zeng A.P."/>
            <person name="Brandt B.W."/>
            <person name="Cornell M.J."/>
            <person name="van den Hondel C.A."/>
            <person name="Visser J."/>
            <person name="Oliver S.G."/>
            <person name="Turner G."/>
        </authorList>
    </citation>
    <scope>GENOME REANNOTATION</scope>
    <source>
        <strain evidence="2">FGSC A4 / ATCC 38163 / CBS 112.46 / NRRL 194 / M139</strain>
    </source>
</reference>
<dbReference type="GeneID" id="74896976"/>
<name>C8VI73_EMENI</name>
<organism evidence="1 2">
    <name type="scientific">Emericella nidulans (strain FGSC A4 / ATCC 38163 / CBS 112.46 / NRRL 194 / M139)</name>
    <name type="common">Aspergillus nidulans</name>
    <dbReference type="NCBI Taxonomy" id="227321"/>
    <lineage>
        <taxon>Eukaryota</taxon>
        <taxon>Fungi</taxon>
        <taxon>Dikarya</taxon>
        <taxon>Ascomycota</taxon>
        <taxon>Pezizomycotina</taxon>
        <taxon>Eurotiomycetes</taxon>
        <taxon>Eurotiomycetidae</taxon>
        <taxon>Eurotiales</taxon>
        <taxon>Aspergillaceae</taxon>
        <taxon>Aspergillus</taxon>
        <taxon>Aspergillus subgen. Nidulantes</taxon>
    </lineage>
</organism>
<keyword evidence="2" id="KW-1185">Reference proteome</keyword>
<dbReference type="InParanoid" id="C8VI73"/>
<dbReference type="EMBL" id="BN001306">
    <property type="protein sequence ID" value="CBF83134.1"/>
    <property type="molecule type" value="Genomic_DNA"/>
</dbReference>
<dbReference type="KEGG" id="ani:ANIA_11379"/>
<reference evidence="2" key="1">
    <citation type="journal article" date="2005" name="Nature">
        <title>Sequencing of Aspergillus nidulans and comparative analysis with A. fumigatus and A. oryzae.</title>
        <authorList>
            <person name="Galagan J.E."/>
            <person name="Calvo S.E."/>
            <person name="Cuomo C."/>
            <person name="Ma L.J."/>
            <person name="Wortman J.R."/>
            <person name="Batzoglou S."/>
            <person name="Lee S.I."/>
            <person name="Basturkmen M."/>
            <person name="Spevak C.C."/>
            <person name="Clutterbuck J."/>
            <person name="Kapitonov V."/>
            <person name="Jurka J."/>
            <person name="Scazzocchio C."/>
            <person name="Farman M."/>
            <person name="Butler J."/>
            <person name="Purcell S."/>
            <person name="Harris S."/>
            <person name="Braus G.H."/>
            <person name="Draht O."/>
            <person name="Busch S."/>
            <person name="D'Enfert C."/>
            <person name="Bouchier C."/>
            <person name="Goldman G.H."/>
            <person name="Bell-Pedersen D."/>
            <person name="Griffiths-Jones S."/>
            <person name="Doonan J.H."/>
            <person name="Yu J."/>
            <person name="Vienken K."/>
            <person name="Pain A."/>
            <person name="Freitag M."/>
            <person name="Selker E.U."/>
            <person name="Archer D.B."/>
            <person name="Penalva M.A."/>
            <person name="Oakley B.R."/>
            <person name="Momany M."/>
            <person name="Tanaka T."/>
            <person name="Kumagai T."/>
            <person name="Asai K."/>
            <person name="Machida M."/>
            <person name="Nierman W.C."/>
            <person name="Denning D.W."/>
            <person name="Caddick M."/>
            <person name="Hynes M."/>
            <person name="Paoletti M."/>
            <person name="Fischer R."/>
            <person name="Miller B."/>
            <person name="Dyer P."/>
            <person name="Sachs M.S."/>
            <person name="Osmani S.A."/>
            <person name="Birren B.W."/>
        </authorList>
    </citation>
    <scope>NUCLEOTIDE SEQUENCE [LARGE SCALE GENOMIC DNA]</scope>
    <source>
        <strain evidence="2">FGSC A4 / ATCC 38163 / CBS 112.46 / NRRL 194 / M139</strain>
    </source>
</reference>
<dbReference type="Proteomes" id="UP000000560">
    <property type="component" value="Chromosome VI"/>
</dbReference>
<dbReference type="AlphaFoldDB" id="C8VI73"/>
<evidence type="ECO:0000313" key="1">
    <source>
        <dbReference type="EMBL" id="CBF83134.1"/>
    </source>
</evidence>
<evidence type="ECO:0000313" key="2">
    <source>
        <dbReference type="Proteomes" id="UP000000560"/>
    </source>
</evidence>
<protein>
    <submittedName>
        <fullName evidence="1">Uncharacterized protein</fullName>
    </submittedName>
</protein>
<proteinExistence type="predicted"/>
<accession>C8VI73</accession>
<sequence>MNTTRRRLAVADLAAFMRTFRGSGRLTTQLALRDPLKVIAARHIVNAKAIRDNLEDIRGPELSFNRYKRRSERVEGGRPWLPT</sequence>
<gene>
    <name evidence="1" type="ORF">ANIA_11379</name>
</gene>
<dbReference type="HOGENOM" id="CLU_2542568_0_0_1"/>